<sequence>MAVDVPTDLTILNYPIKTEEAKRFWASKHKCNKAKAIMAFSKDLQNANWNLIQYGYTNSWRDKIFAHYSQYVNQPEMTSIPFTPINIPWWECLGYVEGSHIPQPGYGESVWVDSNNWTDTNEIAG</sequence>
<dbReference type="Proteomes" id="UP000319466">
    <property type="component" value="Segment"/>
</dbReference>
<keyword evidence="2" id="KW-1185">Reference proteome</keyword>
<gene>
    <name evidence="1" type="ORF">LAh6_12</name>
</gene>
<reference evidence="1 2" key="1">
    <citation type="submission" date="2019-04" db="EMBL/GenBank/DDBJ databases">
        <title>Novel bacteriophages capable of disrupting biofilms from clinical strains of Aeromonas hydrophila with intrinsic antibiotic resistance.</title>
        <authorList>
            <person name="Kabwe M."/>
            <person name="Brown T.L."/>
            <person name="Speirs L."/>
            <person name="Ku H."/>
            <person name="Leach M."/>
            <person name="Chan H.T."/>
            <person name="Petrovski S."/>
            <person name="Lock P."/>
            <person name="Tucci J."/>
        </authorList>
    </citation>
    <scope>NUCLEOTIDE SEQUENCE [LARGE SCALE GENOMIC DNA]</scope>
</reference>
<evidence type="ECO:0000313" key="2">
    <source>
        <dbReference type="Proteomes" id="UP000319466"/>
    </source>
</evidence>
<name>A0A513ZZY4_9CAUD</name>
<dbReference type="EMBL" id="MK838112">
    <property type="protein sequence ID" value="QDH46555.1"/>
    <property type="molecule type" value="Genomic_DNA"/>
</dbReference>
<accession>A0A513ZZY4</accession>
<evidence type="ECO:0000313" key="1">
    <source>
        <dbReference type="EMBL" id="QDH46555.1"/>
    </source>
</evidence>
<proteinExistence type="predicted"/>
<protein>
    <submittedName>
        <fullName evidence="1">Uncharacterized protein</fullName>
    </submittedName>
</protein>
<organism evidence="1 2">
    <name type="scientific">Aeromonas phage LAh_6</name>
    <dbReference type="NCBI Taxonomy" id="2591030"/>
    <lineage>
        <taxon>Viruses</taxon>
        <taxon>Duplodnaviria</taxon>
        <taxon>Heunggongvirae</taxon>
        <taxon>Uroviricota</taxon>
        <taxon>Caudoviricetes</taxon>
        <taxon>Grimontviridae</taxon>
        <taxon>Lahexavirus</taxon>
        <taxon>Lahexavirus LAh6</taxon>
    </lineage>
</organism>